<evidence type="ECO:0000259" key="8">
    <source>
        <dbReference type="PROSITE" id="PS50928"/>
    </source>
</evidence>
<keyword evidence="2 7" id="KW-0813">Transport</keyword>
<dbReference type="Proteomes" id="UP000191135">
    <property type="component" value="Plasmid pMM170"/>
</dbReference>
<dbReference type="eggNOG" id="COG1175">
    <property type="taxonomic scope" value="Bacteria"/>
</dbReference>
<name>A0A1U9Z9T7_9HYPH</name>
<dbReference type="PANTHER" id="PTHR43005:SF1">
    <property type="entry name" value="SPERMIDINE_PUTRESCINE TRANSPORT SYSTEM PERMEASE PROTEIN"/>
    <property type="match status" value="1"/>
</dbReference>
<dbReference type="InterPro" id="IPR000515">
    <property type="entry name" value="MetI-like"/>
</dbReference>
<keyword evidence="5 7" id="KW-1133">Transmembrane helix</keyword>
<dbReference type="InterPro" id="IPR035906">
    <property type="entry name" value="MetI-like_sf"/>
</dbReference>
<keyword evidence="10" id="KW-1185">Reference proteome</keyword>
<dbReference type="SUPFAM" id="SSF161098">
    <property type="entry name" value="MetI-like"/>
    <property type="match status" value="1"/>
</dbReference>
<feature type="transmembrane region" description="Helical" evidence="7">
    <location>
        <begin position="265"/>
        <end position="287"/>
    </location>
</feature>
<evidence type="ECO:0000313" key="10">
    <source>
        <dbReference type="Proteomes" id="UP000191135"/>
    </source>
</evidence>
<feature type="transmembrane region" description="Helical" evidence="7">
    <location>
        <begin position="70"/>
        <end position="100"/>
    </location>
</feature>
<feature type="domain" description="ABC transmembrane type-1" evidence="8">
    <location>
        <begin position="70"/>
        <end position="286"/>
    </location>
</feature>
<accession>A0A1U9Z9T7</accession>
<dbReference type="KEGG" id="mmed:Mame_05188"/>
<keyword evidence="6 7" id="KW-0472">Membrane</keyword>
<evidence type="ECO:0000256" key="1">
    <source>
        <dbReference type="ARBA" id="ARBA00004651"/>
    </source>
</evidence>
<evidence type="ECO:0000256" key="3">
    <source>
        <dbReference type="ARBA" id="ARBA00022475"/>
    </source>
</evidence>
<evidence type="ECO:0000256" key="4">
    <source>
        <dbReference type="ARBA" id="ARBA00022692"/>
    </source>
</evidence>
<evidence type="ECO:0000313" key="9">
    <source>
        <dbReference type="EMBL" id="AQZ54479.1"/>
    </source>
</evidence>
<feature type="transmembrane region" description="Helical" evidence="7">
    <location>
        <begin position="213"/>
        <end position="239"/>
    </location>
</feature>
<dbReference type="EMBL" id="CP020333">
    <property type="protein sequence ID" value="AQZ54479.1"/>
    <property type="molecule type" value="Genomic_DNA"/>
</dbReference>
<keyword evidence="3" id="KW-1003">Cell membrane</keyword>
<dbReference type="GO" id="GO:0055085">
    <property type="term" value="P:transmembrane transport"/>
    <property type="evidence" value="ECO:0007669"/>
    <property type="project" value="InterPro"/>
</dbReference>
<dbReference type="CDD" id="cd06261">
    <property type="entry name" value="TM_PBP2"/>
    <property type="match status" value="1"/>
</dbReference>
<sequence length="294" mass="32398">MSASYQRREMARNRYLVLPSVILLTAFVLYPSGVAIYTSLTNLSLTGPAALNPRFIGLGNYARLLHDGSFWHSLVVTFWFVLFSAIIGQLALGLASAVLMRRRFALRPFFNAIILMPNAVPGVVAALMWSSMLASGDYGTLNKIVAWFGVDPQRWLVTFPLSMIIVINIWRGIGFAMILMTSGLSAISDELYEAARMDGATPWQSFRRITLPLLVPTIFLYLLVSTVTTIAIFSLVYALTRGGPAGATEIIGIYVYNQSFDAYRLGYGSAIAVVLLVISLIIGMFYVRALKVEV</sequence>
<protein>
    <submittedName>
        <fullName evidence="9">Inner membrane ABC transporter permease protein YcjO</fullName>
    </submittedName>
</protein>
<geneLocation type="plasmid" evidence="10">
    <name>pmm170</name>
</geneLocation>
<keyword evidence="9" id="KW-0614">Plasmid</keyword>
<feature type="transmembrane region" description="Helical" evidence="7">
    <location>
        <begin position="112"/>
        <end position="135"/>
    </location>
</feature>
<dbReference type="Gene3D" id="1.10.3720.10">
    <property type="entry name" value="MetI-like"/>
    <property type="match status" value="1"/>
</dbReference>
<dbReference type="OrthoDB" id="9804439at2"/>
<dbReference type="PROSITE" id="PS50928">
    <property type="entry name" value="ABC_TM1"/>
    <property type="match status" value="1"/>
</dbReference>
<reference evidence="9 10" key="1">
    <citation type="submission" date="2017-03" db="EMBL/GenBank/DDBJ databases">
        <title>Foreign affairs: Plasmid Transfer between Roseobacters and Rhizobia.</title>
        <authorList>
            <person name="Bartling P."/>
            <person name="Bunk B."/>
            <person name="Overmann J."/>
            <person name="Brinkmann H."/>
            <person name="Petersen J."/>
        </authorList>
    </citation>
    <scope>NUCLEOTIDE SEQUENCE [LARGE SCALE GENOMIC DNA]</scope>
    <source>
        <strain evidence="9 10">MACL11</strain>
        <plasmid evidence="10">Plasmid pmm170</plasmid>
    </source>
</reference>
<dbReference type="Pfam" id="PF00528">
    <property type="entry name" value="BPD_transp_1"/>
    <property type="match status" value="1"/>
</dbReference>
<evidence type="ECO:0000256" key="6">
    <source>
        <dbReference type="ARBA" id="ARBA00023136"/>
    </source>
</evidence>
<feature type="transmembrane region" description="Helical" evidence="7">
    <location>
        <begin position="15"/>
        <end position="37"/>
    </location>
</feature>
<gene>
    <name evidence="9" type="primary">ycjO_6</name>
    <name evidence="9" type="ORF">Mame_05188</name>
</gene>
<organism evidence="9 10">
    <name type="scientific">Martelella mediterranea DSM 17316</name>
    <dbReference type="NCBI Taxonomy" id="1122214"/>
    <lineage>
        <taxon>Bacteria</taxon>
        <taxon>Pseudomonadati</taxon>
        <taxon>Pseudomonadota</taxon>
        <taxon>Alphaproteobacteria</taxon>
        <taxon>Hyphomicrobiales</taxon>
        <taxon>Aurantimonadaceae</taxon>
        <taxon>Martelella</taxon>
    </lineage>
</organism>
<keyword evidence="4 7" id="KW-0812">Transmembrane</keyword>
<evidence type="ECO:0000256" key="7">
    <source>
        <dbReference type="RuleBase" id="RU363032"/>
    </source>
</evidence>
<proteinExistence type="inferred from homology"/>
<feature type="transmembrane region" description="Helical" evidence="7">
    <location>
        <begin position="155"/>
        <end position="179"/>
    </location>
</feature>
<comment type="similarity">
    <text evidence="7">Belongs to the binding-protein-dependent transport system permease family.</text>
</comment>
<comment type="subcellular location">
    <subcellularLocation>
        <location evidence="1 7">Cell membrane</location>
        <topology evidence="1 7">Multi-pass membrane protein</topology>
    </subcellularLocation>
</comment>
<evidence type="ECO:0000256" key="5">
    <source>
        <dbReference type="ARBA" id="ARBA00022989"/>
    </source>
</evidence>
<dbReference type="GO" id="GO:0005886">
    <property type="term" value="C:plasma membrane"/>
    <property type="evidence" value="ECO:0007669"/>
    <property type="project" value="UniProtKB-SubCell"/>
</dbReference>
<dbReference type="AlphaFoldDB" id="A0A1U9Z9T7"/>
<evidence type="ECO:0000256" key="2">
    <source>
        <dbReference type="ARBA" id="ARBA00022448"/>
    </source>
</evidence>
<dbReference type="PANTHER" id="PTHR43005">
    <property type="entry name" value="BLR7065 PROTEIN"/>
    <property type="match status" value="1"/>
</dbReference>